<feature type="region of interest" description="Disordered" evidence="1">
    <location>
        <begin position="386"/>
        <end position="418"/>
    </location>
</feature>
<dbReference type="Proteomes" id="UP000235371">
    <property type="component" value="Unassembled WGS sequence"/>
</dbReference>
<sequence length="418" mass="46886">MNRPIPGELECPLCVFRGHVCDRPPDGPCRECRSNTIYHINGTQQAIRHADPLDLAGKFLGISEYLSSRMLMQKLAARFEIHKRRVPGSLISLSARGVNTNNLNVYIKSSTGRRHDFSRPVIISGDFTTHNLGVRKLLDTEIRHSLSANIKATVVNVSIIAKACTACGYAAFLCSITKVTETSYTAMNGLEVANSYQHDNSNALLRDFIVCRLRELIDQVMKAARTIHTNQNQQECLNAYVASAILHYKLKYIKENLEDGHLRTLLPRTLKRILVHWFGSLGTELLQRLREGCGRYEYWRYTIHGSLDSLRRHGETYEVHLWLQRNKWTTDTGPAVFSPPIPTLPPTPEDAPETSDATSHIAAAMTPLVVAGADGRLSCVDPSPRYYNTATGQTDPTTSPLDTRYDPDYGHYSGQYPF</sequence>
<protein>
    <submittedName>
        <fullName evidence="2">Uncharacterized protein</fullName>
    </submittedName>
</protein>
<proteinExistence type="predicted"/>
<accession>A0A2J6SIL7</accession>
<dbReference type="RefSeq" id="XP_024727511.1">
    <property type="nucleotide sequence ID" value="XM_024882013.1"/>
</dbReference>
<evidence type="ECO:0000313" key="3">
    <source>
        <dbReference type="Proteomes" id="UP000235371"/>
    </source>
</evidence>
<evidence type="ECO:0000256" key="1">
    <source>
        <dbReference type="SAM" id="MobiDB-lite"/>
    </source>
</evidence>
<organism evidence="2 3">
    <name type="scientific">Hyaloscypha bicolor E</name>
    <dbReference type="NCBI Taxonomy" id="1095630"/>
    <lineage>
        <taxon>Eukaryota</taxon>
        <taxon>Fungi</taxon>
        <taxon>Dikarya</taxon>
        <taxon>Ascomycota</taxon>
        <taxon>Pezizomycotina</taxon>
        <taxon>Leotiomycetes</taxon>
        <taxon>Helotiales</taxon>
        <taxon>Hyaloscyphaceae</taxon>
        <taxon>Hyaloscypha</taxon>
        <taxon>Hyaloscypha bicolor</taxon>
    </lineage>
</organism>
<evidence type="ECO:0000313" key="2">
    <source>
        <dbReference type="EMBL" id="PMD50607.1"/>
    </source>
</evidence>
<gene>
    <name evidence="2" type="ORF">K444DRAFT_621979</name>
</gene>
<dbReference type="InParanoid" id="A0A2J6SIL7"/>
<dbReference type="EMBL" id="KZ613913">
    <property type="protein sequence ID" value="PMD50607.1"/>
    <property type="molecule type" value="Genomic_DNA"/>
</dbReference>
<name>A0A2J6SIL7_9HELO</name>
<keyword evidence="3" id="KW-1185">Reference proteome</keyword>
<dbReference type="AlphaFoldDB" id="A0A2J6SIL7"/>
<feature type="compositionally biased region" description="Polar residues" evidence="1">
    <location>
        <begin position="386"/>
        <end position="401"/>
    </location>
</feature>
<dbReference type="GeneID" id="36590090"/>
<reference evidence="2 3" key="1">
    <citation type="submission" date="2016-04" db="EMBL/GenBank/DDBJ databases">
        <title>A degradative enzymes factory behind the ericoid mycorrhizal symbiosis.</title>
        <authorList>
            <consortium name="DOE Joint Genome Institute"/>
            <person name="Martino E."/>
            <person name="Morin E."/>
            <person name="Grelet G."/>
            <person name="Kuo A."/>
            <person name="Kohler A."/>
            <person name="Daghino S."/>
            <person name="Barry K."/>
            <person name="Choi C."/>
            <person name="Cichocki N."/>
            <person name="Clum A."/>
            <person name="Copeland A."/>
            <person name="Hainaut M."/>
            <person name="Haridas S."/>
            <person name="Labutti K."/>
            <person name="Lindquist E."/>
            <person name="Lipzen A."/>
            <person name="Khouja H.-R."/>
            <person name="Murat C."/>
            <person name="Ohm R."/>
            <person name="Olson A."/>
            <person name="Spatafora J."/>
            <person name="Veneault-Fourrey C."/>
            <person name="Henrissat B."/>
            <person name="Grigoriev I."/>
            <person name="Martin F."/>
            <person name="Perotto S."/>
        </authorList>
    </citation>
    <scope>NUCLEOTIDE SEQUENCE [LARGE SCALE GENOMIC DNA]</scope>
    <source>
        <strain evidence="2 3">E</strain>
    </source>
</reference>